<dbReference type="AlphaFoldDB" id="A0A6P8HGZ1"/>
<keyword evidence="4" id="KW-1133">Transmembrane helix</keyword>
<evidence type="ECO:0000256" key="1">
    <source>
        <dbReference type="ARBA" id="ARBA00022723"/>
    </source>
</evidence>
<dbReference type="Proteomes" id="UP000515163">
    <property type="component" value="Unplaced"/>
</dbReference>
<evidence type="ECO:0000256" key="2">
    <source>
        <dbReference type="ARBA" id="ARBA00022771"/>
    </source>
</evidence>
<keyword evidence="3" id="KW-0862">Zinc</keyword>
<feature type="transmembrane region" description="Helical" evidence="4">
    <location>
        <begin position="248"/>
        <end position="268"/>
    </location>
</feature>
<organism evidence="6 7">
    <name type="scientific">Actinia tenebrosa</name>
    <name type="common">Australian red waratah sea anemone</name>
    <dbReference type="NCBI Taxonomy" id="6105"/>
    <lineage>
        <taxon>Eukaryota</taxon>
        <taxon>Metazoa</taxon>
        <taxon>Cnidaria</taxon>
        <taxon>Anthozoa</taxon>
        <taxon>Hexacorallia</taxon>
        <taxon>Actiniaria</taxon>
        <taxon>Actiniidae</taxon>
        <taxon>Actinia</taxon>
    </lineage>
</organism>
<dbReference type="PANTHER" id="PTHR20893">
    <property type="entry name" value="LD08641P"/>
    <property type="match status" value="1"/>
</dbReference>
<feature type="domain" description="RING-CH-type" evidence="5">
    <location>
        <begin position="351"/>
        <end position="418"/>
    </location>
</feature>
<feature type="transmembrane region" description="Helical" evidence="4">
    <location>
        <begin position="290"/>
        <end position="310"/>
    </location>
</feature>
<dbReference type="GeneID" id="116289124"/>
<dbReference type="PANTHER" id="PTHR20893:SF2">
    <property type="entry name" value="LD08641P"/>
    <property type="match status" value="1"/>
</dbReference>
<keyword evidence="4" id="KW-0472">Membrane</keyword>
<feature type="transmembrane region" description="Helical" evidence="4">
    <location>
        <begin position="127"/>
        <end position="147"/>
    </location>
</feature>
<feature type="transmembrane region" description="Helical" evidence="4">
    <location>
        <begin position="466"/>
        <end position="485"/>
    </location>
</feature>
<dbReference type="PROSITE" id="PS51292">
    <property type="entry name" value="ZF_RING_CH"/>
    <property type="match status" value="1"/>
</dbReference>
<dbReference type="Gene3D" id="3.30.40.10">
    <property type="entry name" value="Zinc/RING finger domain, C3HC4 (zinc finger)"/>
    <property type="match status" value="1"/>
</dbReference>
<sequence length="534" mass="60515">MQTSLNAVKMKDETVLFCPGNCNDRGACVAGSCVCEVRYSGGNCTDSNLGYNIGFGLTFYLLCVVCFLQLVLCIWSEFGKLKRPSLAKACRPTVQKMLYICMIIACGSRGVYHSIQEYLPGWLAPNLFSVYYPIIMSGFSIIICFWAETFHVEGLQLDKPRFLSKSNIGFIIFNAFIYLLLAVQVITIEVTDYNTKVYLHNIFSGIFASLMFLVLIFFLIYGVELYYKVRGAFMTTPSSRVDCAQVTMSRLGLVSQAFFQLLISMYLMGEVMGKVWKDRLPVDSRNVLEILFRILEVAVALWFPCCLWNWKSPHQLWILNPNKLLLRQQSGENQNLLSSEKQTTSYDAIETKKGSDQECWVCYDNERRDAGDMIYPCQCKGDVAAVHHECLRRWLLELSTENHEVPKCKVCGSEYIFKLSHGRVWLPSGLNVRYWLQAVLVLAVMVTSPIGAYILCISKAPTACKVLIIGICIIMEYLCLRLMGFNMMGAYRRARLTAITIIGRHDPSTPKNNLHPELEVVEDVMHQASTSTQA</sequence>
<accession>A0A6P8HGZ1</accession>
<dbReference type="RefSeq" id="XP_031551862.1">
    <property type="nucleotide sequence ID" value="XM_031696002.1"/>
</dbReference>
<feature type="transmembrane region" description="Helical" evidence="4">
    <location>
        <begin position="168"/>
        <end position="190"/>
    </location>
</feature>
<dbReference type="CDD" id="cd16495">
    <property type="entry name" value="RING_CH-C4HC3_MARCH"/>
    <property type="match status" value="1"/>
</dbReference>
<keyword evidence="4" id="KW-0812">Transmembrane</keyword>
<dbReference type="InterPro" id="IPR013083">
    <property type="entry name" value="Znf_RING/FYVE/PHD"/>
</dbReference>
<evidence type="ECO:0000256" key="4">
    <source>
        <dbReference type="SAM" id="Phobius"/>
    </source>
</evidence>
<feature type="transmembrane region" description="Helical" evidence="4">
    <location>
        <begin position="57"/>
        <end position="76"/>
    </location>
</feature>
<gene>
    <name evidence="7" type="primary">LOC116289124</name>
</gene>
<evidence type="ECO:0000256" key="3">
    <source>
        <dbReference type="ARBA" id="ARBA00022833"/>
    </source>
</evidence>
<evidence type="ECO:0000313" key="6">
    <source>
        <dbReference type="Proteomes" id="UP000515163"/>
    </source>
</evidence>
<name>A0A6P8HGZ1_ACTTE</name>
<dbReference type="Gene3D" id="2.10.25.10">
    <property type="entry name" value="Laminin"/>
    <property type="match status" value="1"/>
</dbReference>
<evidence type="ECO:0000313" key="7">
    <source>
        <dbReference type="RefSeq" id="XP_031551862.1"/>
    </source>
</evidence>
<dbReference type="OrthoDB" id="2154780at2759"/>
<reference evidence="7" key="1">
    <citation type="submission" date="2025-08" db="UniProtKB">
        <authorList>
            <consortium name="RefSeq"/>
        </authorList>
    </citation>
    <scope>IDENTIFICATION</scope>
    <source>
        <tissue evidence="7">Tentacle</tissue>
    </source>
</reference>
<evidence type="ECO:0000259" key="5">
    <source>
        <dbReference type="PROSITE" id="PS51292"/>
    </source>
</evidence>
<protein>
    <submittedName>
        <fullName evidence="7">Uncharacterized protein LOC116289124</fullName>
    </submittedName>
</protein>
<proteinExistence type="predicted"/>
<keyword evidence="6" id="KW-1185">Reference proteome</keyword>
<dbReference type="SUPFAM" id="SSF57850">
    <property type="entry name" value="RING/U-box"/>
    <property type="match status" value="1"/>
</dbReference>
<dbReference type="KEGG" id="aten:116289124"/>
<keyword evidence="1" id="KW-0479">Metal-binding</keyword>
<dbReference type="SMART" id="SM00744">
    <property type="entry name" value="RINGv"/>
    <property type="match status" value="1"/>
</dbReference>
<feature type="transmembrane region" description="Helical" evidence="4">
    <location>
        <begin position="434"/>
        <end position="454"/>
    </location>
</feature>
<dbReference type="InParanoid" id="A0A6P8HGZ1"/>
<feature type="transmembrane region" description="Helical" evidence="4">
    <location>
        <begin position="202"/>
        <end position="227"/>
    </location>
</feature>
<dbReference type="GO" id="GO:0008270">
    <property type="term" value="F:zinc ion binding"/>
    <property type="evidence" value="ECO:0007669"/>
    <property type="project" value="UniProtKB-KW"/>
</dbReference>
<dbReference type="InterPro" id="IPR011016">
    <property type="entry name" value="Znf_RING-CH"/>
</dbReference>
<dbReference type="Pfam" id="PF12906">
    <property type="entry name" value="RINGv"/>
    <property type="match status" value="1"/>
</dbReference>
<feature type="transmembrane region" description="Helical" evidence="4">
    <location>
        <begin position="97"/>
        <end position="115"/>
    </location>
</feature>
<keyword evidence="2" id="KW-0863">Zinc-finger</keyword>